<dbReference type="PANTHER" id="PTHR32322">
    <property type="entry name" value="INNER MEMBRANE TRANSPORTER"/>
    <property type="match status" value="1"/>
</dbReference>
<dbReference type="EMBL" id="JAQMWT010000677">
    <property type="protein sequence ID" value="KAJ8598314.1"/>
    <property type="molecule type" value="Genomic_DNA"/>
</dbReference>
<dbReference type="AlphaFoldDB" id="A0AAD7U5U9"/>
<dbReference type="InterPro" id="IPR000620">
    <property type="entry name" value="EamA_dom"/>
</dbReference>
<feature type="transmembrane region" description="Helical" evidence="6">
    <location>
        <begin position="38"/>
        <end position="58"/>
    </location>
</feature>
<evidence type="ECO:0000256" key="3">
    <source>
        <dbReference type="ARBA" id="ARBA00022989"/>
    </source>
</evidence>
<gene>
    <name evidence="8" type="ORF">CTAYLR_007540</name>
</gene>
<dbReference type="PANTHER" id="PTHR32322:SF2">
    <property type="entry name" value="EAMA DOMAIN-CONTAINING PROTEIN"/>
    <property type="match status" value="1"/>
</dbReference>
<feature type="region of interest" description="Disordered" evidence="5">
    <location>
        <begin position="308"/>
        <end position="330"/>
    </location>
</feature>
<name>A0AAD7U5U9_9STRA</name>
<keyword evidence="9" id="KW-1185">Reference proteome</keyword>
<proteinExistence type="predicted"/>
<feature type="transmembrane region" description="Helical" evidence="6">
    <location>
        <begin position="285"/>
        <end position="304"/>
    </location>
</feature>
<feature type="transmembrane region" description="Helical" evidence="6">
    <location>
        <begin position="7"/>
        <end position="26"/>
    </location>
</feature>
<evidence type="ECO:0000256" key="6">
    <source>
        <dbReference type="SAM" id="Phobius"/>
    </source>
</evidence>
<dbReference type="InterPro" id="IPR037185">
    <property type="entry name" value="EmrE-like"/>
</dbReference>
<reference evidence="8" key="1">
    <citation type="submission" date="2023-01" db="EMBL/GenBank/DDBJ databases">
        <title>Metagenome sequencing of chrysophaentin producing Chrysophaeum taylorii.</title>
        <authorList>
            <person name="Davison J."/>
            <person name="Bewley C."/>
        </authorList>
    </citation>
    <scope>NUCLEOTIDE SEQUENCE</scope>
    <source>
        <strain evidence="8">NIES-1699</strain>
    </source>
</reference>
<dbReference type="Pfam" id="PF00892">
    <property type="entry name" value="EamA"/>
    <property type="match status" value="2"/>
</dbReference>
<evidence type="ECO:0000256" key="1">
    <source>
        <dbReference type="ARBA" id="ARBA00004141"/>
    </source>
</evidence>
<feature type="domain" description="EamA" evidence="7">
    <location>
        <begin position="6"/>
        <end position="137"/>
    </location>
</feature>
<evidence type="ECO:0000256" key="2">
    <source>
        <dbReference type="ARBA" id="ARBA00022692"/>
    </source>
</evidence>
<accession>A0AAD7U5U9</accession>
<dbReference type="Proteomes" id="UP001230188">
    <property type="component" value="Unassembled WGS sequence"/>
</dbReference>
<feature type="domain" description="EamA" evidence="7">
    <location>
        <begin position="154"/>
        <end position="303"/>
    </location>
</feature>
<keyword evidence="3 6" id="KW-1133">Transmembrane helix</keyword>
<dbReference type="GO" id="GO:0016020">
    <property type="term" value="C:membrane"/>
    <property type="evidence" value="ECO:0007669"/>
    <property type="project" value="UniProtKB-SubCell"/>
</dbReference>
<evidence type="ECO:0000256" key="5">
    <source>
        <dbReference type="SAM" id="MobiDB-lite"/>
    </source>
</evidence>
<comment type="subcellular location">
    <subcellularLocation>
        <location evidence="1">Membrane</location>
        <topology evidence="1">Multi-pass membrane protein</topology>
    </subcellularLocation>
</comment>
<comment type="caution">
    <text evidence="8">The sequence shown here is derived from an EMBL/GenBank/DDBJ whole genome shotgun (WGS) entry which is preliminary data.</text>
</comment>
<sequence>MDVPWRAHLMLLAAAAIYSGYNVLLADTLSSVSATGLSLFREIVAVPALLAWAWHAEYEKKWPDNDWRRFVILGTILGAFQLCFAVGVALTDAATAAIFQCVEPTTAAIVGALAGSEPCSVHKVTSAALAGAGVAVLQFNFKSGAVATTTSRLFGCALLWSQGLGIAAYCLVQKSLVRGRHGPVTVTAYAYVVSLGIMTAAATTSSLAGLESPAPFSRPGVAQLVEPKALLAVAYAALLASVLGYTLRARANKHLDAATLVLYNAVQPPLTALFSFFLAPRRASYGLPEVISTLLVVAAVAIAASDTHNQAPKPPTCVADPPQQLRPDSASTASLLHAVETTTTN</sequence>
<keyword evidence="2 6" id="KW-0812">Transmembrane</keyword>
<feature type="transmembrane region" description="Helical" evidence="6">
    <location>
        <begin position="70"/>
        <end position="90"/>
    </location>
</feature>
<protein>
    <recommendedName>
        <fullName evidence="7">EamA domain-containing protein</fullName>
    </recommendedName>
</protein>
<feature type="transmembrane region" description="Helical" evidence="6">
    <location>
        <begin position="184"/>
        <end position="209"/>
    </location>
</feature>
<evidence type="ECO:0000259" key="7">
    <source>
        <dbReference type="Pfam" id="PF00892"/>
    </source>
</evidence>
<keyword evidence="4 6" id="KW-0472">Membrane</keyword>
<dbReference type="SUPFAM" id="SSF103481">
    <property type="entry name" value="Multidrug resistance efflux transporter EmrE"/>
    <property type="match status" value="2"/>
</dbReference>
<dbReference type="InterPro" id="IPR050638">
    <property type="entry name" value="AA-Vitamin_Transporters"/>
</dbReference>
<feature type="transmembrane region" description="Helical" evidence="6">
    <location>
        <begin position="229"/>
        <end position="248"/>
    </location>
</feature>
<evidence type="ECO:0000313" key="9">
    <source>
        <dbReference type="Proteomes" id="UP001230188"/>
    </source>
</evidence>
<evidence type="ECO:0000256" key="4">
    <source>
        <dbReference type="ARBA" id="ARBA00023136"/>
    </source>
</evidence>
<organism evidence="8 9">
    <name type="scientific">Chrysophaeum taylorii</name>
    <dbReference type="NCBI Taxonomy" id="2483200"/>
    <lineage>
        <taxon>Eukaryota</taxon>
        <taxon>Sar</taxon>
        <taxon>Stramenopiles</taxon>
        <taxon>Ochrophyta</taxon>
        <taxon>Pelagophyceae</taxon>
        <taxon>Pelagomonadales</taxon>
        <taxon>Pelagomonadaceae</taxon>
        <taxon>Chrysophaeum</taxon>
    </lineage>
</organism>
<feature type="transmembrane region" description="Helical" evidence="6">
    <location>
        <begin position="260"/>
        <end position="279"/>
    </location>
</feature>
<evidence type="ECO:0000313" key="8">
    <source>
        <dbReference type="EMBL" id="KAJ8598314.1"/>
    </source>
</evidence>